<keyword evidence="5 6" id="KW-0472">Membrane</keyword>
<feature type="transmembrane region" description="Helical" evidence="6">
    <location>
        <begin position="145"/>
        <end position="166"/>
    </location>
</feature>
<evidence type="ECO:0000313" key="8">
    <source>
        <dbReference type="Proteomes" id="UP000054770"/>
    </source>
</evidence>
<dbReference type="OrthoDB" id="9812084at2"/>
<evidence type="ECO:0000256" key="4">
    <source>
        <dbReference type="ARBA" id="ARBA00022989"/>
    </source>
</evidence>
<dbReference type="RefSeq" id="WP_087643520.1">
    <property type="nucleotide sequence ID" value="NZ_FCON02000009.1"/>
</dbReference>
<dbReference type="GO" id="GO:0005886">
    <property type="term" value="C:plasma membrane"/>
    <property type="evidence" value="ECO:0007669"/>
    <property type="project" value="UniProtKB-SubCell"/>
</dbReference>
<protein>
    <submittedName>
        <fullName evidence="7">LysE family protein</fullName>
    </submittedName>
</protein>
<dbReference type="AlphaFoldDB" id="A0A158G5L8"/>
<sequence length="208" mass="22896">MPAELLSALPAAVLFALVTTITPGPNNTMLLASGVNFGLRRTVPHLLGISAGVAFLMLAVGLGLAQAFTRFAWMYTVLEAVSVAYLLYLAWKIGTSSSMQVRDGERRPMRFYEAVAFQWVNPKAWMMVLTAATTIHLDASLSLNAALMALVFIVVGLPCITMWAAFGMSLRRFLSRPHWLRVFNLTMAALLVLSLYPIFSARWIDALQ</sequence>
<feature type="transmembrane region" description="Helical" evidence="6">
    <location>
        <begin position="178"/>
        <end position="199"/>
    </location>
</feature>
<name>A0A158G5L8_9BURK</name>
<dbReference type="PANTHER" id="PTHR30086">
    <property type="entry name" value="ARGININE EXPORTER PROTEIN ARGO"/>
    <property type="match status" value="1"/>
</dbReference>
<keyword evidence="3 6" id="KW-0812">Transmembrane</keyword>
<dbReference type="InterPro" id="IPR001123">
    <property type="entry name" value="LeuE-type"/>
</dbReference>
<evidence type="ECO:0000313" key="7">
    <source>
        <dbReference type="EMBL" id="SAL27332.1"/>
    </source>
</evidence>
<dbReference type="Proteomes" id="UP000054770">
    <property type="component" value="Unassembled WGS sequence"/>
</dbReference>
<proteinExistence type="predicted"/>
<accession>A0A158G5L8</accession>
<comment type="caution">
    <text evidence="7">The sequence shown here is derived from an EMBL/GenBank/DDBJ whole genome shotgun (WGS) entry which is preliminary data.</text>
</comment>
<reference evidence="7" key="1">
    <citation type="submission" date="2016-01" db="EMBL/GenBank/DDBJ databases">
        <authorList>
            <person name="Peeters C."/>
        </authorList>
    </citation>
    <scope>NUCLEOTIDE SEQUENCE [LARGE SCALE GENOMIC DNA]</scope>
    <source>
        <strain evidence="7">LMG 22940</strain>
    </source>
</reference>
<dbReference type="Pfam" id="PF01810">
    <property type="entry name" value="LysE"/>
    <property type="match status" value="1"/>
</dbReference>
<keyword evidence="8" id="KW-1185">Reference proteome</keyword>
<keyword evidence="4 6" id="KW-1133">Transmembrane helix</keyword>
<evidence type="ECO:0000256" key="1">
    <source>
        <dbReference type="ARBA" id="ARBA00004651"/>
    </source>
</evidence>
<evidence type="ECO:0000256" key="3">
    <source>
        <dbReference type="ARBA" id="ARBA00022692"/>
    </source>
</evidence>
<dbReference type="EMBL" id="FCON02000009">
    <property type="protein sequence ID" value="SAL27332.1"/>
    <property type="molecule type" value="Genomic_DNA"/>
</dbReference>
<dbReference type="GO" id="GO:0015171">
    <property type="term" value="F:amino acid transmembrane transporter activity"/>
    <property type="evidence" value="ECO:0007669"/>
    <property type="project" value="TreeGrafter"/>
</dbReference>
<evidence type="ECO:0000256" key="6">
    <source>
        <dbReference type="SAM" id="Phobius"/>
    </source>
</evidence>
<gene>
    <name evidence="7" type="ORF">AWB68_01299</name>
</gene>
<feature type="transmembrane region" description="Helical" evidence="6">
    <location>
        <begin position="72"/>
        <end position="91"/>
    </location>
</feature>
<keyword evidence="2" id="KW-1003">Cell membrane</keyword>
<dbReference type="PANTHER" id="PTHR30086:SF20">
    <property type="entry name" value="ARGININE EXPORTER PROTEIN ARGO-RELATED"/>
    <property type="match status" value="1"/>
</dbReference>
<comment type="subcellular location">
    <subcellularLocation>
        <location evidence="1">Cell membrane</location>
        <topology evidence="1">Multi-pass membrane protein</topology>
    </subcellularLocation>
</comment>
<organism evidence="7 8">
    <name type="scientific">Caballeronia choica</name>
    <dbReference type="NCBI Taxonomy" id="326476"/>
    <lineage>
        <taxon>Bacteria</taxon>
        <taxon>Pseudomonadati</taxon>
        <taxon>Pseudomonadota</taxon>
        <taxon>Betaproteobacteria</taxon>
        <taxon>Burkholderiales</taxon>
        <taxon>Burkholderiaceae</taxon>
        <taxon>Caballeronia</taxon>
    </lineage>
</organism>
<evidence type="ECO:0000256" key="5">
    <source>
        <dbReference type="ARBA" id="ARBA00023136"/>
    </source>
</evidence>
<dbReference type="GO" id="GO:0033228">
    <property type="term" value="P:cysteine export across plasma membrane"/>
    <property type="evidence" value="ECO:0007669"/>
    <property type="project" value="TreeGrafter"/>
</dbReference>
<evidence type="ECO:0000256" key="2">
    <source>
        <dbReference type="ARBA" id="ARBA00022475"/>
    </source>
</evidence>
<feature type="transmembrane region" description="Helical" evidence="6">
    <location>
        <begin position="44"/>
        <end position="65"/>
    </location>
</feature>